<dbReference type="HOGENOM" id="CLU_037608_2_1_10"/>
<dbReference type="PATRIC" id="fig|1321819.3.peg.2504"/>
<dbReference type="GO" id="GO:0046872">
    <property type="term" value="F:metal ion binding"/>
    <property type="evidence" value="ECO:0007669"/>
    <property type="project" value="UniProtKB-KW"/>
</dbReference>
<dbReference type="InterPro" id="IPR002509">
    <property type="entry name" value="NODB_dom"/>
</dbReference>
<keyword evidence="2" id="KW-0378">Hydrolase</keyword>
<evidence type="ECO:0000256" key="1">
    <source>
        <dbReference type="ARBA" id="ARBA00022723"/>
    </source>
</evidence>
<dbReference type="EMBL" id="AWSV01000144">
    <property type="protein sequence ID" value="ERI82020.1"/>
    <property type="molecule type" value="Genomic_DNA"/>
</dbReference>
<name>U2CBV5_9BACE</name>
<dbReference type="Proteomes" id="UP000016496">
    <property type="component" value="Unassembled WGS sequence"/>
</dbReference>
<dbReference type="InterPro" id="IPR037126">
    <property type="entry name" value="PdaC/RsiV-like_sf"/>
</dbReference>
<protein>
    <submittedName>
        <fullName evidence="5">Polysaccharide deacetylase</fullName>
    </submittedName>
</protein>
<evidence type="ECO:0000313" key="6">
    <source>
        <dbReference type="Proteomes" id="UP000016496"/>
    </source>
</evidence>
<reference evidence="5 6" key="1">
    <citation type="submission" date="2013-08" db="EMBL/GenBank/DDBJ databases">
        <authorList>
            <person name="Weinstock G."/>
            <person name="Sodergren E."/>
            <person name="Wylie T."/>
            <person name="Fulton L."/>
            <person name="Fulton R."/>
            <person name="Fronick C."/>
            <person name="O'Laughlin M."/>
            <person name="Godfrey J."/>
            <person name="Miner T."/>
            <person name="Herter B."/>
            <person name="Appelbaum E."/>
            <person name="Cordes M."/>
            <person name="Lek S."/>
            <person name="Wollam A."/>
            <person name="Pepin K.H."/>
            <person name="Palsikar V.B."/>
            <person name="Mitreva M."/>
            <person name="Wilson R.K."/>
        </authorList>
    </citation>
    <scope>NUCLEOTIDE SEQUENCE [LARGE SCALE GENOMIC DNA]</scope>
    <source>
        <strain evidence="5 6">F0041</strain>
    </source>
</reference>
<feature type="chain" id="PRO_5004624275" evidence="3">
    <location>
        <begin position="25"/>
        <end position="503"/>
    </location>
</feature>
<dbReference type="AlphaFoldDB" id="U2CBV5"/>
<dbReference type="SUPFAM" id="SSF88713">
    <property type="entry name" value="Glycoside hydrolase/deacetylase"/>
    <property type="match status" value="1"/>
</dbReference>
<dbReference type="PANTHER" id="PTHR10587">
    <property type="entry name" value="GLYCOSYL TRANSFERASE-RELATED"/>
    <property type="match status" value="1"/>
</dbReference>
<dbReference type="InterPro" id="IPR050248">
    <property type="entry name" value="Polysacc_deacetylase_ArnD"/>
</dbReference>
<dbReference type="GO" id="GO:0016810">
    <property type="term" value="F:hydrolase activity, acting on carbon-nitrogen (but not peptide) bonds"/>
    <property type="evidence" value="ECO:0007669"/>
    <property type="project" value="InterPro"/>
</dbReference>
<evidence type="ECO:0000313" key="5">
    <source>
        <dbReference type="EMBL" id="ERI82020.1"/>
    </source>
</evidence>
<proteinExistence type="predicted"/>
<keyword evidence="1" id="KW-0479">Metal-binding</keyword>
<dbReference type="GO" id="GO:0005975">
    <property type="term" value="P:carbohydrate metabolic process"/>
    <property type="evidence" value="ECO:0007669"/>
    <property type="project" value="InterPro"/>
</dbReference>
<dbReference type="OrthoDB" id="9778320at2"/>
<dbReference type="PROSITE" id="PS51677">
    <property type="entry name" value="NODB"/>
    <property type="match status" value="1"/>
</dbReference>
<feature type="domain" description="NodB homology" evidence="4">
    <location>
        <begin position="310"/>
        <end position="482"/>
    </location>
</feature>
<dbReference type="PANTHER" id="PTHR10587:SF133">
    <property type="entry name" value="CHITIN DEACETYLASE 1-RELATED"/>
    <property type="match status" value="1"/>
</dbReference>
<dbReference type="Gene3D" id="3.20.20.370">
    <property type="entry name" value="Glycoside hydrolase/deacetylase"/>
    <property type="match status" value="1"/>
</dbReference>
<dbReference type="Gene3D" id="3.90.640.20">
    <property type="entry name" value="Heat-shock cognate protein, ATPase"/>
    <property type="match status" value="1"/>
</dbReference>
<evidence type="ECO:0000256" key="2">
    <source>
        <dbReference type="ARBA" id="ARBA00022801"/>
    </source>
</evidence>
<dbReference type="CDD" id="cd10917">
    <property type="entry name" value="CE4_NodB_like_6s_7s"/>
    <property type="match status" value="1"/>
</dbReference>
<comment type="caution">
    <text evidence="5">The sequence shown here is derived from an EMBL/GenBank/DDBJ whole genome shotgun (WGS) entry which is preliminary data.</text>
</comment>
<evidence type="ECO:0000259" key="4">
    <source>
        <dbReference type="PROSITE" id="PS51677"/>
    </source>
</evidence>
<dbReference type="Pfam" id="PF11738">
    <property type="entry name" value="DUF3298"/>
    <property type="match status" value="1"/>
</dbReference>
<gene>
    <name evidence="5" type="ORF">HMPREF1981_02710</name>
</gene>
<organism evidence="5 6">
    <name type="scientific">Bacteroides pyogenes F0041</name>
    <dbReference type="NCBI Taxonomy" id="1321819"/>
    <lineage>
        <taxon>Bacteria</taxon>
        <taxon>Pseudomonadati</taxon>
        <taxon>Bacteroidota</taxon>
        <taxon>Bacteroidia</taxon>
        <taxon>Bacteroidales</taxon>
        <taxon>Bacteroidaceae</taxon>
        <taxon>Bacteroides</taxon>
    </lineage>
</organism>
<dbReference type="PROSITE" id="PS51257">
    <property type="entry name" value="PROKAR_LIPOPROTEIN"/>
    <property type="match status" value="1"/>
</dbReference>
<dbReference type="InterPro" id="IPR011330">
    <property type="entry name" value="Glyco_hydro/deAcase_b/a-brl"/>
</dbReference>
<feature type="signal peptide" evidence="3">
    <location>
        <begin position="1"/>
        <end position="24"/>
    </location>
</feature>
<accession>U2CBV5</accession>
<keyword evidence="3" id="KW-0732">Signal</keyword>
<dbReference type="GO" id="GO:0016020">
    <property type="term" value="C:membrane"/>
    <property type="evidence" value="ECO:0007669"/>
    <property type="project" value="TreeGrafter"/>
</dbReference>
<dbReference type="InterPro" id="IPR021729">
    <property type="entry name" value="DUF3298"/>
</dbReference>
<dbReference type="RefSeq" id="WP_021646341.1">
    <property type="nucleotide sequence ID" value="NZ_KE993143.1"/>
</dbReference>
<sequence length="503" mass="57087">MTKNYRFFLSGALCLLLVAGCGSKQSSKSVSEADTVLDSVEVTQLSELTEEITLNDSDEDIQVFTMRIGNDPDKSHLTVSFPITKYRFVNEYEQNFSQKFIDEFKNEVKKYGDNATSALDFNQHFEIKYRSDELLIFLYARSTSHGNNYEDTFHASMFDLKNKKRVSPADLFENNEAFADFASEMRGMAEKAVREKLDQSDAFANEEERETVWQNMLADIEEGTQPTEENYDALFFDENKQWYVIFDKYQIANGSMGSFTIKIPRPVIGKYLKKTFASLFAESKKVEEKIVAAAPPRPQPTPSVQDPQAPCVALTFDDGPSVYTARLLDILKAENVKATFFVLGKSAAVQKQTMRRMAEEGHNIGNHSYDHKNFAKISVEEARRQITLTDEIAQDITGGKPGYFRFPYGAYTNDKLALVNRPVIAWNIDPLDWKYRDAERVASEMSKASPNAIILGHDIHKTTVEAIPAVIRNLKAKGYRIVTLDELFANKQIKNNHVYNSGK</sequence>
<dbReference type="Pfam" id="PF01522">
    <property type="entry name" value="Polysacc_deac_1"/>
    <property type="match status" value="1"/>
</dbReference>
<evidence type="ECO:0000256" key="3">
    <source>
        <dbReference type="SAM" id="SignalP"/>
    </source>
</evidence>